<organism evidence="15 16">
    <name type="scientific">Nonomuraea zeae</name>
    <dbReference type="NCBI Taxonomy" id="1642303"/>
    <lineage>
        <taxon>Bacteria</taxon>
        <taxon>Bacillati</taxon>
        <taxon>Actinomycetota</taxon>
        <taxon>Actinomycetes</taxon>
        <taxon>Streptosporangiales</taxon>
        <taxon>Streptosporangiaceae</taxon>
        <taxon>Nonomuraea</taxon>
    </lineage>
</organism>
<evidence type="ECO:0000256" key="8">
    <source>
        <dbReference type="ARBA" id="ARBA00023014"/>
    </source>
</evidence>
<dbReference type="Pfam" id="PF08281">
    <property type="entry name" value="Sigma70_r4_2"/>
    <property type="match status" value="1"/>
</dbReference>
<dbReference type="GO" id="GO:0047134">
    <property type="term" value="F:protein-disulfide reductase [NAD(P)H] activity"/>
    <property type="evidence" value="ECO:0007669"/>
    <property type="project" value="TreeGrafter"/>
</dbReference>
<reference evidence="15 16" key="1">
    <citation type="submission" date="2019-05" db="EMBL/GenBank/DDBJ databases">
        <title>Draft genome sequence of Nonomuraea zeae DSM 100528.</title>
        <authorList>
            <person name="Saricaoglu S."/>
            <person name="Isik K."/>
        </authorList>
    </citation>
    <scope>NUCLEOTIDE SEQUENCE [LARGE SCALE GENOMIC DNA]</scope>
    <source>
        <strain evidence="15 16">DSM 100528</strain>
    </source>
</reference>
<dbReference type="GO" id="GO:0016987">
    <property type="term" value="F:sigma factor activity"/>
    <property type="evidence" value="ECO:0007669"/>
    <property type="project" value="UniProtKB-KW"/>
</dbReference>
<evidence type="ECO:0000259" key="14">
    <source>
        <dbReference type="PROSITE" id="PS51674"/>
    </source>
</evidence>
<dbReference type="RefSeq" id="WP_138687648.1">
    <property type="nucleotide sequence ID" value="NZ_JBHSAZ010000112.1"/>
</dbReference>
<evidence type="ECO:0000256" key="10">
    <source>
        <dbReference type="ARBA" id="ARBA00023082"/>
    </source>
</evidence>
<comment type="cofactor">
    <cofactor evidence="1">
        <name>[4Fe-4S] cluster</name>
        <dbReference type="ChEBI" id="CHEBI:49883"/>
    </cofactor>
</comment>
<evidence type="ECO:0000256" key="5">
    <source>
        <dbReference type="ARBA" id="ARBA00022485"/>
    </source>
</evidence>
<evidence type="ECO:0000256" key="6">
    <source>
        <dbReference type="ARBA" id="ARBA00022723"/>
    </source>
</evidence>
<keyword evidence="13" id="KW-0804">Transcription</keyword>
<evidence type="ECO:0000256" key="12">
    <source>
        <dbReference type="ARBA" id="ARBA00023157"/>
    </source>
</evidence>
<evidence type="ECO:0000256" key="1">
    <source>
        <dbReference type="ARBA" id="ARBA00001966"/>
    </source>
</evidence>
<evidence type="ECO:0000313" key="15">
    <source>
        <dbReference type="EMBL" id="TMR39622.1"/>
    </source>
</evidence>
<evidence type="ECO:0000313" key="16">
    <source>
        <dbReference type="Proteomes" id="UP000306628"/>
    </source>
</evidence>
<dbReference type="EMBL" id="VCKX01000002">
    <property type="protein sequence ID" value="TMR39622.1"/>
    <property type="molecule type" value="Genomic_DNA"/>
</dbReference>
<keyword evidence="9" id="KW-0805">Transcription regulation</keyword>
<evidence type="ECO:0000256" key="7">
    <source>
        <dbReference type="ARBA" id="ARBA00023004"/>
    </source>
</evidence>
<evidence type="ECO:0000256" key="4">
    <source>
        <dbReference type="ARBA" id="ARBA00010641"/>
    </source>
</evidence>
<keyword evidence="16" id="KW-1185">Reference proteome</keyword>
<proteinExistence type="inferred from homology"/>
<evidence type="ECO:0000256" key="11">
    <source>
        <dbReference type="ARBA" id="ARBA00023125"/>
    </source>
</evidence>
<dbReference type="InterPro" id="IPR034768">
    <property type="entry name" value="4FE4S_WBL"/>
</dbReference>
<evidence type="ECO:0000256" key="2">
    <source>
        <dbReference type="ARBA" id="ARBA00004496"/>
    </source>
</evidence>
<dbReference type="GO" id="GO:0046872">
    <property type="term" value="F:metal ion binding"/>
    <property type="evidence" value="ECO:0007669"/>
    <property type="project" value="UniProtKB-KW"/>
</dbReference>
<keyword evidence="8" id="KW-0411">Iron-sulfur</keyword>
<comment type="subcellular location">
    <subcellularLocation>
        <location evidence="2">Cytoplasm</location>
    </subcellularLocation>
</comment>
<keyword evidence="7" id="KW-0408">Iron</keyword>
<dbReference type="GO" id="GO:0003677">
    <property type="term" value="F:DNA binding"/>
    <property type="evidence" value="ECO:0007669"/>
    <property type="project" value="UniProtKB-KW"/>
</dbReference>
<dbReference type="SUPFAM" id="SSF46894">
    <property type="entry name" value="C-terminal effector domain of the bipartite response regulators"/>
    <property type="match status" value="1"/>
</dbReference>
<dbReference type="InterPro" id="IPR003482">
    <property type="entry name" value="Whib"/>
</dbReference>
<dbReference type="GO" id="GO:0005737">
    <property type="term" value="C:cytoplasm"/>
    <property type="evidence" value="ECO:0007669"/>
    <property type="project" value="UniProtKB-SubCell"/>
</dbReference>
<comment type="caution">
    <text evidence="15">The sequence shown here is derived from an EMBL/GenBank/DDBJ whole genome shotgun (WGS) entry which is preliminary data.</text>
</comment>
<keyword evidence="5" id="KW-0004">4Fe-4S</keyword>
<dbReference type="PROSITE" id="PS51674">
    <property type="entry name" value="4FE4S_WBL"/>
    <property type="match status" value="1"/>
</dbReference>
<keyword evidence="6" id="KW-0479">Metal-binding</keyword>
<dbReference type="PANTHER" id="PTHR38839">
    <property type="entry name" value="TRANSCRIPTIONAL REGULATOR WHID-RELATED"/>
    <property type="match status" value="1"/>
</dbReference>
<dbReference type="GO" id="GO:0006352">
    <property type="term" value="P:DNA-templated transcription initiation"/>
    <property type="evidence" value="ECO:0007669"/>
    <property type="project" value="InterPro"/>
</dbReference>
<evidence type="ECO:0000256" key="9">
    <source>
        <dbReference type="ARBA" id="ARBA00023015"/>
    </source>
</evidence>
<dbReference type="InterPro" id="IPR013249">
    <property type="entry name" value="RNA_pol_sigma70_r4_t2"/>
</dbReference>
<dbReference type="GO" id="GO:0045892">
    <property type="term" value="P:negative regulation of DNA-templated transcription"/>
    <property type="evidence" value="ECO:0007669"/>
    <property type="project" value="TreeGrafter"/>
</dbReference>
<dbReference type="GO" id="GO:0045454">
    <property type="term" value="P:cell redox homeostasis"/>
    <property type="evidence" value="ECO:0007669"/>
    <property type="project" value="TreeGrafter"/>
</dbReference>
<sequence length="143" mass="16393">MKTLTARQQARLESVVLLRRKNKSNAEIAGRLGVSERTVERYAQLARQQPVQVEGPGTEPKAWEARGTCRDHDPDMFFLPWYQARHPDVKAAKAVCRGCPVLEDCRQFTITHPWWTSDGIWAAMTPSERRRAHGGYRYERTAA</sequence>
<gene>
    <name evidence="15" type="ORF">ETD85_01005</name>
</gene>
<comment type="similarity">
    <text evidence="3">Belongs to the WhiB family.</text>
</comment>
<dbReference type="GO" id="GO:0051539">
    <property type="term" value="F:4 iron, 4 sulfur cluster binding"/>
    <property type="evidence" value="ECO:0007669"/>
    <property type="project" value="UniProtKB-KW"/>
</dbReference>
<protein>
    <recommendedName>
        <fullName evidence="14">4Fe-4S Wbl-type domain-containing protein</fullName>
    </recommendedName>
</protein>
<keyword evidence="11" id="KW-0238">DNA-binding</keyword>
<dbReference type="Pfam" id="PF02467">
    <property type="entry name" value="Whib"/>
    <property type="match status" value="1"/>
</dbReference>
<accession>A0A5S4H3W2</accession>
<keyword evidence="10" id="KW-0731">Sigma factor</keyword>
<dbReference type="Gene3D" id="1.10.10.10">
    <property type="entry name" value="Winged helix-like DNA-binding domain superfamily/Winged helix DNA-binding domain"/>
    <property type="match status" value="1"/>
</dbReference>
<comment type="similarity">
    <text evidence="4">Belongs to the sigma-70 factor family. ECF subfamily.</text>
</comment>
<keyword evidence="12" id="KW-1015">Disulfide bond</keyword>
<dbReference type="InterPro" id="IPR016032">
    <property type="entry name" value="Sig_transdc_resp-reg_C-effctor"/>
</dbReference>
<evidence type="ECO:0000256" key="13">
    <source>
        <dbReference type="ARBA" id="ARBA00023163"/>
    </source>
</evidence>
<evidence type="ECO:0000256" key="3">
    <source>
        <dbReference type="ARBA" id="ARBA00006597"/>
    </source>
</evidence>
<dbReference type="OrthoDB" id="8104048at2"/>
<feature type="domain" description="4Fe-4S Wbl-type" evidence="14">
    <location>
        <begin position="68"/>
        <end position="131"/>
    </location>
</feature>
<name>A0A5S4H3W2_9ACTN</name>
<dbReference type="AlphaFoldDB" id="A0A5S4H3W2"/>
<dbReference type="Proteomes" id="UP000306628">
    <property type="component" value="Unassembled WGS sequence"/>
</dbReference>
<dbReference type="InterPro" id="IPR036388">
    <property type="entry name" value="WH-like_DNA-bd_sf"/>
</dbReference>